<dbReference type="PANTHER" id="PTHR24326:SF610">
    <property type="entry name" value="HOMEOBOX-LEUCINE ZIPPER PROTEIN"/>
    <property type="match status" value="1"/>
</dbReference>
<evidence type="ECO:0000256" key="8">
    <source>
        <dbReference type="SAM" id="MobiDB-lite"/>
    </source>
</evidence>
<evidence type="ECO:0000256" key="6">
    <source>
        <dbReference type="RuleBase" id="RU000682"/>
    </source>
</evidence>
<dbReference type="PANTHER" id="PTHR24326">
    <property type="entry name" value="HOMEOBOX-LEUCINE ZIPPER PROTEIN"/>
    <property type="match status" value="1"/>
</dbReference>
<keyword evidence="2 7" id="KW-0805">Transcription regulation</keyword>
<organism evidence="10 11">
    <name type="scientific">Gossypium barbadense</name>
    <name type="common">Sea Island cotton</name>
    <name type="synonym">Hibiscus barbadensis</name>
    <dbReference type="NCBI Taxonomy" id="3634"/>
    <lineage>
        <taxon>Eukaryota</taxon>
        <taxon>Viridiplantae</taxon>
        <taxon>Streptophyta</taxon>
        <taxon>Embryophyta</taxon>
        <taxon>Tracheophyta</taxon>
        <taxon>Spermatophyta</taxon>
        <taxon>Magnoliopsida</taxon>
        <taxon>eudicotyledons</taxon>
        <taxon>Gunneridae</taxon>
        <taxon>Pentapetalae</taxon>
        <taxon>rosids</taxon>
        <taxon>malvids</taxon>
        <taxon>Malvales</taxon>
        <taxon>Malvaceae</taxon>
        <taxon>Malvoideae</taxon>
        <taxon>Gossypium</taxon>
    </lineage>
</organism>
<dbReference type="InterPro" id="IPR009057">
    <property type="entry name" value="Homeodomain-like_sf"/>
</dbReference>
<dbReference type="CDD" id="cd00086">
    <property type="entry name" value="homeodomain"/>
    <property type="match status" value="1"/>
</dbReference>
<evidence type="ECO:0000256" key="1">
    <source>
        <dbReference type="ARBA" id="ARBA00004123"/>
    </source>
</evidence>
<feature type="region of interest" description="Disordered" evidence="8">
    <location>
        <begin position="23"/>
        <end position="43"/>
    </location>
</feature>
<dbReference type="GO" id="GO:0045893">
    <property type="term" value="P:positive regulation of DNA-templated transcription"/>
    <property type="evidence" value="ECO:0007669"/>
    <property type="project" value="TreeGrafter"/>
</dbReference>
<evidence type="ECO:0000259" key="9">
    <source>
        <dbReference type="PROSITE" id="PS50071"/>
    </source>
</evidence>
<dbReference type="AlphaFoldDB" id="A0A2P5YTR9"/>
<evidence type="ECO:0000256" key="2">
    <source>
        <dbReference type="ARBA" id="ARBA00023015"/>
    </source>
</evidence>
<dbReference type="Gene3D" id="1.10.10.60">
    <property type="entry name" value="Homeodomain-like"/>
    <property type="match status" value="1"/>
</dbReference>
<dbReference type="GO" id="GO:0000981">
    <property type="term" value="F:DNA-binding transcription factor activity, RNA polymerase II-specific"/>
    <property type="evidence" value="ECO:0007669"/>
    <property type="project" value="UniProtKB-UniRule"/>
</dbReference>
<dbReference type="GO" id="GO:0043565">
    <property type="term" value="F:sequence-specific DNA binding"/>
    <property type="evidence" value="ECO:0007669"/>
    <property type="project" value="TreeGrafter"/>
</dbReference>
<dbReference type="PROSITE" id="PS50071">
    <property type="entry name" value="HOMEOBOX_2"/>
    <property type="match status" value="1"/>
</dbReference>
<dbReference type="GO" id="GO:0005634">
    <property type="term" value="C:nucleus"/>
    <property type="evidence" value="ECO:0007669"/>
    <property type="project" value="UniProtKB-SubCell"/>
</dbReference>
<protein>
    <recommendedName>
        <fullName evidence="7">Homeobox-leucine zipper protein</fullName>
    </recommendedName>
    <alternativeName>
        <fullName evidence="7">HD-ZIP protein</fullName>
    </alternativeName>
    <alternativeName>
        <fullName evidence="7">Homeodomain transcription factor</fullName>
    </alternativeName>
</protein>
<feature type="domain" description="Homeobox" evidence="9">
    <location>
        <begin position="36"/>
        <end position="91"/>
    </location>
</feature>
<keyword evidence="5 6" id="KW-0238">DNA-binding</keyword>
<comment type="subcellular location">
    <subcellularLocation>
        <location evidence="1 5 6">Nucleus</location>
    </subcellularLocation>
</comment>
<dbReference type="InterPro" id="IPR045224">
    <property type="entry name" value="HDZip_class_I_plant"/>
</dbReference>
<dbReference type="Pfam" id="PF00046">
    <property type="entry name" value="Homeodomain"/>
    <property type="match status" value="1"/>
</dbReference>
<evidence type="ECO:0000256" key="7">
    <source>
        <dbReference type="RuleBase" id="RU369038"/>
    </source>
</evidence>
<dbReference type="Proteomes" id="UP000239757">
    <property type="component" value="Unassembled WGS sequence"/>
</dbReference>
<keyword evidence="3 7" id="KW-0804">Transcription</keyword>
<dbReference type="SMART" id="SM00389">
    <property type="entry name" value="HOX"/>
    <property type="match status" value="1"/>
</dbReference>
<accession>A0A2P5YTR9</accession>
<evidence type="ECO:0000256" key="4">
    <source>
        <dbReference type="ARBA" id="ARBA00025748"/>
    </source>
</evidence>
<evidence type="ECO:0000313" key="11">
    <source>
        <dbReference type="Proteomes" id="UP000239757"/>
    </source>
</evidence>
<evidence type="ECO:0000256" key="5">
    <source>
        <dbReference type="PROSITE-ProRule" id="PRU00108"/>
    </source>
</evidence>
<evidence type="ECO:0000256" key="3">
    <source>
        <dbReference type="ARBA" id="ARBA00023163"/>
    </source>
</evidence>
<dbReference type="SUPFAM" id="SSF46689">
    <property type="entry name" value="Homeodomain-like"/>
    <property type="match status" value="1"/>
</dbReference>
<keyword evidence="5 6" id="KW-0539">Nucleus</keyword>
<sequence length="91" mass="10445">MSKTESCYCFGKTSEKPIMEYEHVNGGDEDLDGSSQPPSGKKRRLTAIQVEFLDRSFEVENKLASDKKLRLQKELGQQPQQVAIWFQNRHA</sequence>
<comment type="similarity">
    <text evidence="4 7">Belongs to the HD-ZIP homeobox family. Class I subfamily.</text>
</comment>
<reference evidence="10 11" key="1">
    <citation type="submission" date="2015-01" db="EMBL/GenBank/DDBJ databases">
        <title>Genome of allotetraploid Gossypium barbadense reveals genomic plasticity and fiber elongation in cotton evolution.</title>
        <authorList>
            <person name="Chen X."/>
            <person name="Liu X."/>
            <person name="Zhao B."/>
            <person name="Zheng H."/>
            <person name="Hu Y."/>
            <person name="Lu G."/>
            <person name="Yang C."/>
            <person name="Chen J."/>
            <person name="Shan C."/>
            <person name="Zhang L."/>
            <person name="Zhou Y."/>
            <person name="Wang L."/>
            <person name="Guo W."/>
            <person name="Bai Y."/>
            <person name="Ruan J."/>
            <person name="Shangguan X."/>
            <person name="Mao Y."/>
            <person name="Jiang J."/>
            <person name="Zhu Y."/>
            <person name="Lei J."/>
            <person name="Kang H."/>
            <person name="Chen S."/>
            <person name="He X."/>
            <person name="Wang R."/>
            <person name="Wang Y."/>
            <person name="Chen J."/>
            <person name="Wang L."/>
            <person name="Yu S."/>
            <person name="Wang B."/>
            <person name="Wei J."/>
            <person name="Song S."/>
            <person name="Lu X."/>
            <person name="Gao Z."/>
            <person name="Gu W."/>
            <person name="Deng X."/>
            <person name="Ma D."/>
            <person name="Wang S."/>
            <person name="Liang W."/>
            <person name="Fang L."/>
            <person name="Cai C."/>
            <person name="Zhu X."/>
            <person name="Zhou B."/>
            <person name="Zhang Y."/>
            <person name="Chen Z."/>
            <person name="Xu S."/>
            <person name="Zhu R."/>
            <person name="Wang S."/>
            <person name="Zhang T."/>
            <person name="Zhao G."/>
        </authorList>
    </citation>
    <scope>NUCLEOTIDE SEQUENCE [LARGE SCALE GENOMIC DNA]</scope>
    <source>
        <strain evidence="11">cv. Xinhai21</strain>
        <tissue evidence="10">Leaf</tissue>
    </source>
</reference>
<dbReference type="OrthoDB" id="994044at2759"/>
<gene>
    <name evidence="10" type="ORF">GOBAR_AA01551</name>
</gene>
<comment type="function">
    <text evidence="7">Transcription factor.</text>
</comment>
<keyword evidence="5 6" id="KW-0371">Homeobox</keyword>
<dbReference type="EMBL" id="KZ662795">
    <property type="protein sequence ID" value="PPS19000.1"/>
    <property type="molecule type" value="Genomic_DNA"/>
</dbReference>
<evidence type="ECO:0000313" key="10">
    <source>
        <dbReference type="EMBL" id="PPS19000.1"/>
    </source>
</evidence>
<dbReference type="InterPro" id="IPR001356">
    <property type="entry name" value="HD"/>
</dbReference>
<proteinExistence type="inferred from homology"/>
<name>A0A2P5YTR9_GOSBA</name>